<dbReference type="KEGG" id="rue:DT065_11280"/>
<gene>
    <name evidence="2" type="ORF">DT065_11280</name>
</gene>
<keyword evidence="1" id="KW-0175">Coiled coil</keyword>
<protein>
    <recommendedName>
        <fullName evidence="4">DUF2281 domain-containing protein</fullName>
    </recommendedName>
</protein>
<dbReference type="AlphaFoldDB" id="A0A345C017"/>
<dbReference type="RefSeq" id="WP_114373427.1">
    <property type="nucleotide sequence ID" value="NZ_CP031092.1"/>
</dbReference>
<dbReference type="OrthoDB" id="2973336at2"/>
<dbReference type="EMBL" id="CP031092">
    <property type="protein sequence ID" value="AXF56548.1"/>
    <property type="molecule type" value="Genomic_DNA"/>
</dbReference>
<dbReference type="Proteomes" id="UP000252100">
    <property type="component" value="Chromosome"/>
</dbReference>
<evidence type="ECO:0000313" key="3">
    <source>
        <dbReference type="Proteomes" id="UP000252100"/>
    </source>
</evidence>
<evidence type="ECO:0000256" key="1">
    <source>
        <dbReference type="SAM" id="Coils"/>
    </source>
</evidence>
<evidence type="ECO:0008006" key="4">
    <source>
        <dbReference type="Google" id="ProtNLM"/>
    </source>
</evidence>
<feature type="coiled-coil region" evidence="1">
    <location>
        <begin position="31"/>
        <end position="58"/>
    </location>
</feature>
<reference evidence="2 3" key="1">
    <citation type="journal article" date="2018" name="J. Microbiol.">
        <title>Salicibibacter kimchii gen. nov., sp. nov., a moderately halophilic and alkalitolerant bacterium in the family Bacillaceae, isolated from kimchi.</title>
        <authorList>
            <person name="Jang J.Y."/>
            <person name="Oh Y.J."/>
            <person name="Lim S.K."/>
            <person name="Park H.K."/>
            <person name="Lee C."/>
            <person name="Kim J.Y."/>
            <person name="Lee M.A."/>
            <person name="Choi H.J."/>
        </authorList>
    </citation>
    <scope>NUCLEOTIDE SEQUENCE [LARGE SCALE GENOMIC DNA]</scope>
    <source>
        <strain evidence="2 3">NKC1-1</strain>
    </source>
</reference>
<sequence length="70" mass="8607">MIERKELHRLVDELPEEMLPRMEDFFRHLFDEEELELNDETKKEVNEARERIKDGEHVTLDELKKEIKDV</sequence>
<proteinExistence type="predicted"/>
<name>A0A345C017_9BACI</name>
<accession>A0A345C017</accession>
<keyword evidence="3" id="KW-1185">Reference proteome</keyword>
<evidence type="ECO:0000313" key="2">
    <source>
        <dbReference type="EMBL" id="AXF56548.1"/>
    </source>
</evidence>
<organism evidence="2 3">
    <name type="scientific">Salicibibacter kimchii</name>
    <dbReference type="NCBI Taxonomy" id="2099786"/>
    <lineage>
        <taxon>Bacteria</taxon>
        <taxon>Bacillati</taxon>
        <taxon>Bacillota</taxon>
        <taxon>Bacilli</taxon>
        <taxon>Bacillales</taxon>
        <taxon>Bacillaceae</taxon>
        <taxon>Salicibibacter</taxon>
    </lineage>
</organism>